<proteinExistence type="predicted"/>
<name>A0A1R3HBD2_COCAP</name>
<dbReference type="Gramene" id="OMO67651">
    <property type="protein sequence ID" value="OMO67651"/>
    <property type="gene ID" value="CCACVL1_20394"/>
</dbReference>
<accession>A0A1R3HBD2</accession>
<keyword evidence="2" id="KW-1185">Reference proteome</keyword>
<reference evidence="1 2" key="1">
    <citation type="submission" date="2013-09" db="EMBL/GenBank/DDBJ databases">
        <title>Corchorus capsularis genome sequencing.</title>
        <authorList>
            <person name="Alam M."/>
            <person name="Haque M.S."/>
            <person name="Islam M.S."/>
            <person name="Emdad E.M."/>
            <person name="Islam M.M."/>
            <person name="Ahmed B."/>
            <person name="Halim A."/>
            <person name="Hossen Q.M.M."/>
            <person name="Hossain M.Z."/>
            <person name="Ahmed R."/>
            <person name="Khan M.M."/>
            <person name="Islam R."/>
            <person name="Rashid M.M."/>
            <person name="Khan S.A."/>
            <person name="Rahman M.S."/>
            <person name="Alam M."/>
        </authorList>
    </citation>
    <scope>NUCLEOTIDE SEQUENCE [LARGE SCALE GENOMIC DNA]</scope>
    <source>
        <strain evidence="2">cv. CVL-1</strain>
        <tissue evidence="1">Whole seedling</tissue>
    </source>
</reference>
<dbReference type="EMBL" id="AWWV01012385">
    <property type="protein sequence ID" value="OMO67651.1"/>
    <property type="molecule type" value="Genomic_DNA"/>
</dbReference>
<protein>
    <submittedName>
        <fullName evidence="1">Uncharacterized protein</fullName>
    </submittedName>
</protein>
<evidence type="ECO:0000313" key="1">
    <source>
        <dbReference type="EMBL" id="OMO67651.1"/>
    </source>
</evidence>
<dbReference type="Proteomes" id="UP000188268">
    <property type="component" value="Unassembled WGS sequence"/>
</dbReference>
<gene>
    <name evidence="1" type="ORF">CCACVL1_20394</name>
</gene>
<dbReference type="AlphaFoldDB" id="A0A1R3HBD2"/>
<evidence type="ECO:0000313" key="2">
    <source>
        <dbReference type="Proteomes" id="UP000188268"/>
    </source>
</evidence>
<sequence length="42" mass="4688">MAVRYRSCASHRRHDTCKQEESSPCEAAAHVPIVPSVTRHLA</sequence>
<organism evidence="1 2">
    <name type="scientific">Corchorus capsularis</name>
    <name type="common">Jute</name>
    <dbReference type="NCBI Taxonomy" id="210143"/>
    <lineage>
        <taxon>Eukaryota</taxon>
        <taxon>Viridiplantae</taxon>
        <taxon>Streptophyta</taxon>
        <taxon>Embryophyta</taxon>
        <taxon>Tracheophyta</taxon>
        <taxon>Spermatophyta</taxon>
        <taxon>Magnoliopsida</taxon>
        <taxon>eudicotyledons</taxon>
        <taxon>Gunneridae</taxon>
        <taxon>Pentapetalae</taxon>
        <taxon>rosids</taxon>
        <taxon>malvids</taxon>
        <taxon>Malvales</taxon>
        <taxon>Malvaceae</taxon>
        <taxon>Grewioideae</taxon>
        <taxon>Apeibeae</taxon>
        <taxon>Corchorus</taxon>
    </lineage>
</organism>
<comment type="caution">
    <text evidence="1">The sequence shown here is derived from an EMBL/GenBank/DDBJ whole genome shotgun (WGS) entry which is preliminary data.</text>
</comment>